<name>A0A514CSL0_9CAUD</name>
<dbReference type="EMBL" id="MN094788">
    <property type="protein sequence ID" value="QDH83456.1"/>
    <property type="molecule type" value="Genomic_DNA"/>
</dbReference>
<proteinExistence type="predicted"/>
<keyword evidence="3" id="KW-1185">Reference proteome</keyword>
<protein>
    <submittedName>
        <fullName evidence="2">Uncharacterized protein</fullName>
    </submittedName>
</protein>
<accession>A0A514CSL0</accession>
<organism evidence="2 3">
    <name type="scientific">Achromobacter phage Motura</name>
    <dbReference type="NCBI Taxonomy" id="2591403"/>
    <lineage>
        <taxon>Viruses</taxon>
        <taxon>Duplodnaviria</taxon>
        <taxon>Heunggongvirae</taxon>
        <taxon>Uroviricota</taxon>
        <taxon>Caudoviricetes</taxon>
        <taxon>Moturavirus</taxon>
        <taxon>Moturavirus motura</taxon>
    </lineage>
</organism>
<evidence type="ECO:0000256" key="1">
    <source>
        <dbReference type="SAM" id="MobiDB-lite"/>
    </source>
</evidence>
<sequence length="423" mass="46939">MEKSTRINWSVEEQNLVAGRLFVLWNVTGDKPTMNRLLDQAQREVLPSNRWRNTLSPSSCLNVMARFNKLAGFPVGKDHSSRKRVMSYAWTKEECEVVADFACEIITSDGLTIIGAINQAQSILGKTNKKVIRQANDVRSYAEHMAPVFIKRGFGKEWQTVADVLNPDRDPLSERKAVENWPGVRSEPIEVRTLPPVEDETVLAHPGEPLPVNQMPESIEAPKPAQVNQDLVMAMVEAMRPQFDALVKNAAKAAFMQLTASVPALMDEMFQELAGSPGIAVARIPNTPAAESSPAKKRGRPRGIANKPKPVYEGPTKAPDISTVERQDVVIAGFRGAHLSPIWDYLELRYVEDSRELLHEVDTNTILIHMTDGSFTVTKEARDAAGTYHACRMPVHNLKTLLTRLNNGAALEAAKKSVRTFSE</sequence>
<dbReference type="Proteomes" id="UP000320799">
    <property type="component" value="Segment"/>
</dbReference>
<dbReference type="GeneID" id="56135913"/>
<dbReference type="RefSeq" id="YP_009903637.1">
    <property type="nucleotide sequence ID" value="NC_049849.1"/>
</dbReference>
<evidence type="ECO:0000313" key="2">
    <source>
        <dbReference type="EMBL" id="QDH83456.1"/>
    </source>
</evidence>
<reference evidence="2 3" key="1">
    <citation type="submission" date="2019-06" db="EMBL/GenBank/DDBJ databases">
        <authorList>
            <person name="Kincaid V.D."/>
            <person name="Fuller A."/>
            <person name="Hodges K."/>
            <person name="Bansal M."/>
            <person name="Essig J."/>
            <person name="Johnson A."/>
        </authorList>
    </citation>
    <scope>NUCLEOTIDE SEQUENCE [LARGE SCALE GENOMIC DNA]</scope>
</reference>
<feature type="region of interest" description="Disordered" evidence="1">
    <location>
        <begin position="286"/>
        <end position="319"/>
    </location>
</feature>
<dbReference type="KEGG" id="vg:56135913"/>
<evidence type="ECO:0000313" key="3">
    <source>
        <dbReference type="Proteomes" id="UP000320799"/>
    </source>
</evidence>